<dbReference type="InterPro" id="IPR020948">
    <property type="entry name" value="P_starv_induced_PsiE-like"/>
</dbReference>
<dbReference type="AlphaFoldDB" id="A0A840V138"/>
<evidence type="ECO:0000256" key="5">
    <source>
        <dbReference type="ARBA" id="ARBA00023136"/>
    </source>
</evidence>
<proteinExistence type="predicted"/>
<comment type="subcellular location">
    <subcellularLocation>
        <location evidence="1">Cell membrane</location>
        <topology evidence="1">Multi-pass membrane protein</topology>
    </subcellularLocation>
</comment>
<accession>A0A840V138</accession>
<feature type="transmembrane region" description="Helical" evidence="6">
    <location>
        <begin position="84"/>
        <end position="105"/>
    </location>
</feature>
<feature type="transmembrane region" description="Helical" evidence="6">
    <location>
        <begin position="12"/>
        <end position="35"/>
    </location>
</feature>
<evidence type="ECO:0000256" key="4">
    <source>
        <dbReference type="ARBA" id="ARBA00022989"/>
    </source>
</evidence>
<feature type="transmembrane region" description="Helical" evidence="6">
    <location>
        <begin position="55"/>
        <end position="77"/>
    </location>
</feature>
<evidence type="ECO:0000256" key="3">
    <source>
        <dbReference type="ARBA" id="ARBA00022692"/>
    </source>
</evidence>
<gene>
    <name evidence="7" type="ORF">HNQ81_001135</name>
</gene>
<feature type="transmembrane region" description="Helical" evidence="6">
    <location>
        <begin position="111"/>
        <end position="129"/>
    </location>
</feature>
<dbReference type="Proteomes" id="UP000539642">
    <property type="component" value="Unassembled WGS sequence"/>
</dbReference>
<reference evidence="7 8" key="1">
    <citation type="submission" date="2020-08" db="EMBL/GenBank/DDBJ databases">
        <title>Genomic Encyclopedia of Type Strains, Phase IV (KMG-IV): sequencing the most valuable type-strain genomes for metagenomic binning, comparative biology and taxonomic classification.</title>
        <authorList>
            <person name="Goeker M."/>
        </authorList>
    </citation>
    <scope>NUCLEOTIDE SEQUENCE [LARGE SCALE GENOMIC DNA]</scope>
    <source>
        <strain evidence="7 8">DSM 28570</strain>
    </source>
</reference>
<sequence>MIELIKKFEKALIFSLVVMMAIVLLLATIELGWIIVKDIVTPPVFLLEIDELIEIFGLFMLVLIGIELLETIIRTYLDRSTEHVTIVIAVALIAISRKVIVLGKQEFTGDILLGIAAVIIALAGGYYLIRRRSGTFGEDGE</sequence>
<evidence type="ECO:0000256" key="1">
    <source>
        <dbReference type="ARBA" id="ARBA00004651"/>
    </source>
</evidence>
<evidence type="ECO:0000256" key="2">
    <source>
        <dbReference type="ARBA" id="ARBA00022475"/>
    </source>
</evidence>
<keyword evidence="5 6" id="KW-0472">Membrane</keyword>
<keyword evidence="3 6" id="KW-0812">Transmembrane</keyword>
<dbReference type="EMBL" id="JACHEO010000004">
    <property type="protein sequence ID" value="MBB5347419.1"/>
    <property type="molecule type" value="Genomic_DNA"/>
</dbReference>
<protein>
    <submittedName>
        <fullName evidence="7">Uncharacterized membrane protein (DUF373 family)</fullName>
    </submittedName>
</protein>
<keyword evidence="8" id="KW-1185">Reference proteome</keyword>
<dbReference type="Pfam" id="PF06146">
    <property type="entry name" value="PsiE"/>
    <property type="match status" value="1"/>
</dbReference>
<evidence type="ECO:0000313" key="8">
    <source>
        <dbReference type="Proteomes" id="UP000539642"/>
    </source>
</evidence>
<dbReference type="RefSeq" id="WP_183349170.1">
    <property type="nucleotide sequence ID" value="NZ_JACHEO010000004.1"/>
</dbReference>
<evidence type="ECO:0000256" key="6">
    <source>
        <dbReference type="SAM" id="Phobius"/>
    </source>
</evidence>
<keyword evidence="2" id="KW-1003">Cell membrane</keyword>
<evidence type="ECO:0000313" key="7">
    <source>
        <dbReference type="EMBL" id="MBB5347419.1"/>
    </source>
</evidence>
<name>A0A840V138_9BACT</name>
<keyword evidence="4 6" id="KW-1133">Transmembrane helix</keyword>
<dbReference type="GO" id="GO:0005886">
    <property type="term" value="C:plasma membrane"/>
    <property type="evidence" value="ECO:0007669"/>
    <property type="project" value="UniProtKB-SubCell"/>
</dbReference>
<comment type="caution">
    <text evidence="7">The sequence shown here is derived from an EMBL/GenBank/DDBJ whole genome shotgun (WGS) entry which is preliminary data.</text>
</comment>
<organism evidence="7 8">
    <name type="scientific">Desulfoprunum benzoelyticum</name>
    <dbReference type="NCBI Taxonomy" id="1506996"/>
    <lineage>
        <taxon>Bacteria</taxon>
        <taxon>Pseudomonadati</taxon>
        <taxon>Thermodesulfobacteriota</taxon>
        <taxon>Desulfobulbia</taxon>
        <taxon>Desulfobulbales</taxon>
        <taxon>Desulfobulbaceae</taxon>
        <taxon>Desulfoprunum</taxon>
    </lineage>
</organism>